<evidence type="ECO:0000313" key="1">
    <source>
        <dbReference type="EMBL" id="KIZ17330.1"/>
    </source>
</evidence>
<proteinExistence type="predicted"/>
<keyword evidence="2" id="KW-1185">Reference proteome</keyword>
<dbReference type="AlphaFoldDB" id="A0A0D7CNA1"/>
<reference evidence="1 2" key="1">
    <citation type="submission" date="2014-09" db="EMBL/GenBank/DDBJ databases">
        <title>Draft genome sequence of Streptomyces natalensis ATCC 27448, producer of the antifungal pimaricin.</title>
        <authorList>
            <person name="Mendes M.V."/>
            <person name="Beites T."/>
            <person name="Pires S."/>
            <person name="Santos C.L."/>
            <person name="Moradas-Ferreira P."/>
        </authorList>
    </citation>
    <scope>NUCLEOTIDE SEQUENCE [LARGE SCALE GENOMIC DNA]</scope>
    <source>
        <strain evidence="1 2">ATCC 27448</strain>
    </source>
</reference>
<evidence type="ECO:0000313" key="2">
    <source>
        <dbReference type="Proteomes" id="UP000032458"/>
    </source>
</evidence>
<protein>
    <recommendedName>
        <fullName evidence="3">Tail terminator</fullName>
    </recommendedName>
</protein>
<gene>
    <name evidence="1" type="ORF">SNA_15030</name>
</gene>
<comment type="caution">
    <text evidence="1">The sequence shown here is derived from an EMBL/GenBank/DDBJ whole genome shotgun (WGS) entry which is preliminary data.</text>
</comment>
<evidence type="ECO:0008006" key="3">
    <source>
        <dbReference type="Google" id="ProtNLM"/>
    </source>
</evidence>
<dbReference type="EMBL" id="JRKI01000023">
    <property type="protein sequence ID" value="KIZ17330.1"/>
    <property type="molecule type" value="Genomic_DNA"/>
</dbReference>
<dbReference type="PATRIC" id="fig|1240678.4.peg.3155"/>
<name>A0A0D7CNA1_9ACTN</name>
<dbReference type="RefSeq" id="WP_030067927.1">
    <property type="nucleotide sequence ID" value="NZ_JRKI01000023.1"/>
</dbReference>
<dbReference type="Proteomes" id="UP000032458">
    <property type="component" value="Unassembled WGS sequence"/>
</dbReference>
<accession>A0A0D7CNA1</accession>
<organism evidence="1 2">
    <name type="scientific">Streptomyces natalensis ATCC 27448</name>
    <dbReference type="NCBI Taxonomy" id="1240678"/>
    <lineage>
        <taxon>Bacteria</taxon>
        <taxon>Bacillati</taxon>
        <taxon>Actinomycetota</taxon>
        <taxon>Actinomycetes</taxon>
        <taxon>Kitasatosporales</taxon>
        <taxon>Streptomycetaceae</taxon>
        <taxon>Streptomyces</taxon>
    </lineage>
</organism>
<sequence length="135" mass="14695">MRPVLPDVDALVVDAFRDGLSGATIRVAWPEDWTDRLPLVVARRVPGGSSNPLGIDVALIDVQAAATDRREASRLARVARVVLADACLKQWQGPDGYLSRFEDVTGPAEIRTGEPTAGPDLFRFQATYRVTARPI</sequence>